<dbReference type="InterPro" id="IPR013525">
    <property type="entry name" value="ABC2_TM"/>
</dbReference>
<dbReference type="GO" id="GO:0005886">
    <property type="term" value="C:plasma membrane"/>
    <property type="evidence" value="ECO:0007669"/>
    <property type="project" value="UniProtKB-SubCell"/>
</dbReference>
<name>D6YSL6_WADCW</name>
<feature type="domain" description="ABC transmembrane type-2" evidence="9">
    <location>
        <begin position="130"/>
        <end position="370"/>
    </location>
</feature>
<evidence type="ECO:0000256" key="5">
    <source>
        <dbReference type="ARBA" id="ARBA00022692"/>
    </source>
</evidence>
<keyword evidence="5 8" id="KW-0812">Transmembrane</keyword>
<evidence type="ECO:0000256" key="2">
    <source>
        <dbReference type="ARBA" id="ARBA00007783"/>
    </source>
</evidence>
<dbReference type="RefSeq" id="WP_013182765.1">
    <property type="nucleotide sequence ID" value="NC_014225.1"/>
</dbReference>
<feature type="transmembrane region" description="Helical" evidence="8">
    <location>
        <begin position="290"/>
        <end position="316"/>
    </location>
</feature>
<comment type="similarity">
    <text evidence="2">Belongs to the ABC-2 integral membrane protein family.</text>
</comment>
<evidence type="ECO:0000256" key="4">
    <source>
        <dbReference type="ARBA" id="ARBA00022475"/>
    </source>
</evidence>
<dbReference type="Proteomes" id="UP000001505">
    <property type="component" value="Chromosome"/>
</dbReference>
<dbReference type="eggNOG" id="COG0842">
    <property type="taxonomic scope" value="Bacteria"/>
</dbReference>
<feature type="transmembrane region" description="Helical" evidence="8">
    <location>
        <begin position="254"/>
        <end position="278"/>
    </location>
</feature>
<dbReference type="PANTHER" id="PTHR30294">
    <property type="entry name" value="MEMBRANE COMPONENT OF ABC TRANSPORTER YHHJ-RELATED"/>
    <property type="match status" value="1"/>
</dbReference>
<dbReference type="KEGG" id="wch:wcw_1717"/>
<keyword evidence="3" id="KW-0813">Transport</keyword>
<reference evidence="10 11" key="1">
    <citation type="journal article" date="2010" name="PLoS ONE">
        <title>The Waddlia genome: a window into chlamydial biology.</title>
        <authorList>
            <person name="Bertelli C."/>
            <person name="Collyn F."/>
            <person name="Croxatto A."/>
            <person name="Ruckert C."/>
            <person name="Polkinghorne A."/>
            <person name="Kebbi-Beghdadi C."/>
            <person name="Goesmann A."/>
            <person name="Vaughan L."/>
            <person name="Greub G."/>
        </authorList>
    </citation>
    <scope>NUCLEOTIDE SEQUENCE [LARGE SCALE GENOMIC DNA]</scope>
    <source>
        <strain evidence="11">ATCC VR-1470 / WSU 86-1044</strain>
    </source>
</reference>
<evidence type="ECO:0000256" key="6">
    <source>
        <dbReference type="ARBA" id="ARBA00022989"/>
    </source>
</evidence>
<dbReference type="InterPro" id="IPR047817">
    <property type="entry name" value="ABC2_TM_bact-type"/>
</dbReference>
<keyword evidence="11" id="KW-1185">Reference proteome</keyword>
<protein>
    <submittedName>
        <fullName evidence="10">Inner membrane transport permease YbhS</fullName>
    </submittedName>
</protein>
<dbReference type="AlphaFoldDB" id="D6YSL6"/>
<evidence type="ECO:0000259" key="9">
    <source>
        <dbReference type="PROSITE" id="PS51012"/>
    </source>
</evidence>
<sequence>MNLRRVKALVKKEISQIYKDPSSLMTAVVFPLILLFLYGFGVSLDMDNIRLGVVSEDSGPLARGFVRSLMTTRYLKTNVVKDRKEAEKLLTSGRFDGVVVIPSYFSQYINNRNQTAPIQVIAEGSEPNTAQFVQNYVRGVWLTWQQNQALENGIGRKALINVVPRIWYNEELRSNYFLIPGSIVIIITVTGAFLTSLVIAREWERGTMEALMSTPVSMSEIVLSKLATYFMLGIASMALCFFVAHYLYGIPFRGSYFGLVLTSVSYLLFALGMGLFISISVRDQFAASQIAIVSTYLPAFILSGFIFDIASMPLYLRVLTHFVPAKYFVDSLKTQFLVGDIWSILLPNILIMNVFTLFIFFLMRKKNRKRLD</sequence>
<dbReference type="GO" id="GO:0140359">
    <property type="term" value="F:ABC-type transporter activity"/>
    <property type="evidence" value="ECO:0007669"/>
    <property type="project" value="InterPro"/>
</dbReference>
<dbReference type="eggNOG" id="COG1511">
    <property type="taxonomic scope" value="Bacteria"/>
</dbReference>
<feature type="transmembrane region" description="Helical" evidence="8">
    <location>
        <begin position="221"/>
        <end position="248"/>
    </location>
</feature>
<dbReference type="EMBL" id="CP001928">
    <property type="protein sequence ID" value="ADI39061.1"/>
    <property type="molecule type" value="Genomic_DNA"/>
</dbReference>
<dbReference type="OrthoDB" id="9776218at2"/>
<keyword evidence="4" id="KW-1003">Cell membrane</keyword>
<evidence type="ECO:0000313" key="11">
    <source>
        <dbReference type="Proteomes" id="UP000001505"/>
    </source>
</evidence>
<dbReference type="PROSITE" id="PS51012">
    <property type="entry name" value="ABC_TM2"/>
    <property type="match status" value="1"/>
</dbReference>
<dbReference type="STRING" id="716544.wcw_1717"/>
<dbReference type="InterPro" id="IPR051449">
    <property type="entry name" value="ABC-2_transporter_component"/>
</dbReference>
<feature type="transmembrane region" description="Helical" evidence="8">
    <location>
        <begin position="177"/>
        <end position="200"/>
    </location>
</feature>
<comment type="subcellular location">
    <subcellularLocation>
        <location evidence="1">Cell membrane</location>
        <topology evidence="1">Multi-pass membrane protein</topology>
    </subcellularLocation>
</comment>
<organism evidence="10 11">
    <name type="scientific">Waddlia chondrophila (strain ATCC VR-1470 / WSU 86-1044)</name>
    <dbReference type="NCBI Taxonomy" id="716544"/>
    <lineage>
        <taxon>Bacteria</taxon>
        <taxon>Pseudomonadati</taxon>
        <taxon>Chlamydiota</taxon>
        <taxon>Chlamydiia</taxon>
        <taxon>Parachlamydiales</taxon>
        <taxon>Waddliaceae</taxon>
        <taxon>Waddlia</taxon>
    </lineage>
</organism>
<proteinExistence type="inferred from homology"/>
<feature type="transmembrane region" description="Helical" evidence="8">
    <location>
        <begin position="336"/>
        <end position="362"/>
    </location>
</feature>
<evidence type="ECO:0000256" key="7">
    <source>
        <dbReference type="ARBA" id="ARBA00023136"/>
    </source>
</evidence>
<evidence type="ECO:0000256" key="3">
    <source>
        <dbReference type="ARBA" id="ARBA00022448"/>
    </source>
</evidence>
<gene>
    <name evidence="10" type="primary">ybhS</name>
    <name evidence="10" type="ordered locus">wcw_1717</name>
</gene>
<evidence type="ECO:0000256" key="1">
    <source>
        <dbReference type="ARBA" id="ARBA00004651"/>
    </source>
</evidence>
<dbReference type="PANTHER" id="PTHR30294:SF29">
    <property type="entry name" value="MULTIDRUG ABC TRANSPORTER PERMEASE YBHS-RELATED"/>
    <property type="match status" value="1"/>
</dbReference>
<keyword evidence="7 8" id="KW-0472">Membrane</keyword>
<keyword evidence="6 8" id="KW-1133">Transmembrane helix</keyword>
<dbReference type="Pfam" id="PF12698">
    <property type="entry name" value="ABC2_membrane_3"/>
    <property type="match status" value="1"/>
</dbReference>
<accession>D6YSL6</accession>
<dbReference type="HOGENOM" id="CLU_039483_8_3_0"/>
<evidence type="ECO:0000313" key="10">
    <source>
        <dbReference type="EMBL" id="ADI39061.1"/>
    </source>
</evidence>
<evidence type="ECO:0000256" key="8">
    <source>
        <dbReference type="SAM" id="Phobius"/>
    </source>
</evidence>
<dbReference type="Gene3D" id="3.40.1710.10">
    <property type="entry name" value="abc type-2 transporter like domain"/>
    <property type="match status" value="1"/>
</dbReference>
<feature type="transmembrane region" description="Helical" evidence="8">
    <location>
        <begin position="21"/>
        <end position="41"/>
    </location>
</feature>